<dbReference type="CDD" id="cd09162">
    <property type="entry name" value="PLDc_CLS_unchar1_2"/>
    <property type="match status" value="1"/>
</dbReference>
<protein>
    <submittedName>
        <fullName evidence="8">Phospholipase</fullName>
    </submittedName>
</protein>
<gene>
    <name evidence="8" type="ORF">C4K68_20215</name>
</gene>
<dbReference type="InterPro" id="IPR025202">
    <property type="entry name" value="PLD-like_dom"/>
</dbReference>
<dbReference type="InterPro" id="IPR027379">
    <property type="entry name" value="CLS_N"/>
</dbReference>
<dbReference type="InterPro" id="IPR001736">
    <property type="entry name" value="PLipase_D/transphosphatidylase"/>
</dbReference>
<feature type="domain" description="PLD phosphodiesterase" evidence="7">
    <location>
        <begin position="202"/>
        <end position="229"/>
    </location>
</feature>
<evidence type="ECO:0000256" key="1">
    <source>
        <dbReference type="ARBA" id="ARBA00004651"/>
    </source>
</evidence>
<evidence type="ECO:0000256" key="6">
    <source>
        <dbReference type="SAM" id="Phobius"/>
    </source>
</evidence>
<feature type="transmembrane region" description="Helical" evidence="6">
    <location>
        <begin position="38"/>
        <end position="56"/>
    </location>
</feature>
<dbReference type="Pfam" id="PF13091">
    <property type="entry name" value="PLDc_2"/>
    <property type="match status" value="2"/>
</dbReference>
<dbReference type="SMART" id="SM00155">
    <property type="entry name" value="PLDc"/>
    <property type="match status" value="2"/>
</dbReference>
<proteinExistence type="predicted"/>
<keyword evidence="4 6" id="KW-1133">Transmembrane helix</keyword>
<evidence type="ECO:0000256" key="3">
    <source>
        <dbReference type="ARBA" id="ARBA00022692"/>
    </source>
</evidence>
<feature type="domain" description="PLD phosphodiesterase" evidence="7">
    <location>
        <begin position="390"/>
        <end position="417"/>
    </location>
</feature>
<reference evidence="8 9" key="1">
    <citation type="submission" date="2018-02" db="EMBL/GenBank/DDBJ databases">
        <title>novel marine gammaproteobacteria from coastal saline agro ecosystem.</title>
        <authorList>
            <person name="Krishnan R."/>
            <person name="Ramesh Kumar N."/>
        </authorList>
    </citation>
    <scope>NUCLEOTIDE SEQUENCE [LARGE SCALE GENOMIC DNA]</scope>
    <source>
        <strain evidence="8 9">228</strain>
    </source>
</reference>
<dbReference type="EMBL" id="PRLP01000088">
    <property type="protein sequence ID" value="PPC75488.1"/>
    <property type="molecule type" value="Genomic_DNA"/>
</dbReference>
<dbReference type="GO" id="GO:0032049">
    <property type="term" value="P:cardiolipin biosynthetic process"/>
    <property type="evidence" value="ECO:0007669"/>
    <property type="project" value="UniProtKB-ARBA"/>
</dbReference>
<keyword evidence="2" id="KW-1003">Cell membrane</keyword>
<evidence type="ECO:0000256" key="4">
    <source>
        <dbReference type="ARBA" id="ARBA00022989"/>
    </source>
</evidence>
<dbReference type="AlphaFoldDB" id="A0A2S5KL11"/>
<feature type="transmembrane region" description="Helical" evidence="6">
    <location>
        <begin position="6"/>
        <end position="26"/>
    </location>
</feature>
<organism evidence="8 9">
    <name type="scientific">Proteobacteria bacterium 228</name>
    <dbReference type="NCBI Taxonomy" id="2083153"/>
    <lineage>
        <taxon>Bacteria</taxon>
        <taxon>Pseudomonadati</taxon>
        <taxon>Pseudomonadota</taxon>
    </lineage>
</organism>
<dbReference type="PANTHER" id="PTHR21248">
    <property type="entry name" value="CARDIOLIPIN SYNTHASE"/>
    <property type="match status" value="1"/>
</dbReference>
<sequence length="473" mass="53985">MNYDLIYLAIICSSILLYLIALFSMIYQKRTPTSMMAWLLAIVLLPHIAVPLYFIIGVRKRARLKHKSMFEMQDIEISSSLSNNAVSGILQANGIPAPTKGNRYEFYTSGQRAFTSMLNHIRAAQHSILISTYVFGRDRTTRILLRELTNKARQGIEVKLLLDSVGSYRSYFFQKQFDELRAAGGIVVFFMPLLAFPLRSYINLRNHRKIYLFDRKIVLSGGMNLSAEYMSPDGMGPDEHFLEGRPSCSKQWQDLLFLIEGPAVFHYYQIFLADWNYATGEKSKPSPEEVPSTCGDTYMQVVPSGPDIRSDALYESLLSAIYSARERIWIVTPYFVPDDSLLRALIIAQHKGIDVKLITPRNSNHALADLGRSSYMRELEDVGVHVALYEERMLHAKAILLDSSGVMLGSVNMDNRSLFLNYEVATFAYSPGIIDEVESWMLGLLQHSSRNMQKVKVFRRFFENLMRIFAPQL</sequence>
<keyword evidence="5 6" id="KW-0472">Membrane</keyword>
<dbReference type="Gene3D" id="3.30.870.10">
    <property type="entry name" value="Endonuclease Chain A"/>
    <property type="match status" value="2"/>
</dbReference>
<dbReference type="GO" id="GO:0005886">
    <property type="term" value="C:plasma membrane"/>
    <property type="evidence" value="ECO:0007669"/>
    <property type="project" value="UniProtKB-SubCell"/>
</dbReference>
<evidence type="ECO:0000259" key="7">
    <source>
        <dbReference type="PROSITE" id="PS50035"/>
    </source>
</evidence>
<comment type="subcellular location">
    <subcellularLocation>
        <location evidence="1">Cell membrane</location>
        <topology evidence="1">Multi-pass membrane protein</topology>
    </subcellularLocation>
</comment>
<dbReference type="Pfam" id="PF13396">
    <property type="entry name" value="PLDc_N"/>
    <property type="match status" value="1"/>
</dbReference>
<dbReference type="Proteomes" id="UP000238196">
    <property type="component" value="Unassembled WGS sequence"/>
</dbReference>
<accession>A0A2S5KL11</accession>
<name>A0A2S5KL11_9PROT</name>
<dbReference type="GO" id="GO:0030572">
    <property type="term" value="F:phosphatidyltransferase activity"/>
    <property type="evidence" value="ECO:0007669"/>
    <property type="project" value="UniProtKB-ARBA"/>
</dbReference>
<dbReference type="PROSITE" id="PS50035">
    <property type="entry name" value="PLD"/>
    <property type="match status" value="2"/>
</dbReference>
<evidence type="ECO:0000313" key="8">
    <source>
        <dbReference type="EMBL" id="PPC75488.1"/>
    </source>
</evidence>
<keyword evidence="3 6" id="KW-0812">Transmembrane</keyword>
<dbReference type="PANTHER" id="PTHR21248:SF22">
    <property type="entry name" value="PHOSPHOLIPASE D"/>
    <property type="match status" value="1"/>
</dbReference>
<evidence type="ECO:0000256" key="5">
    <source>
        <dbReference type="ARBA" id="ARBA00023136"/>
    </source>
</evidence>
<evidence type="ECO:0000256" key="2">
    <source>
        <dbReference type="ARBA" id="ARBA00022475"/>
    </source>
</evidence>
<feature type="transmembrane region" description="Helical" evidence="6">
    <location>
        <begin position="182"/>
        <end position="202"/>
    </location>
</feature>
<comment type="caution">
    <text evidence="8">The sequence shown here is derived from an EMBL/GenBank/DDBJ whole genome shotgun (WGS) entry which is preliminary data.</text>
</comment>
<dbReference type="OrthoDB" id="9762009at2"/>
<dbReference type="SUPFAM" id="SSF56024">
    <property type="entry name" value="Phospholipase D/nuclease"/>
    <property type="match status" value="2"/>
</dbReference>
<evidence type="ECO:0000313" key="9">
    <source>
        <dbReference type="Proteomes" id="UP000238196"/>
    </source>
</evidence>